<reference evidence="5 6" key="1">
    <citation type="submission" date="2021-01" db="EMBL/GenBank/DDBJ databases">
        <title>Identification and Characterization of Corynebacterium sp.</title>
        <authorList>
            <person name="Luo Q."/>
            <person name="Qu P."/>
            <person name="Chen Q."/>
        </authorList>
    </citation>
    <scope>NUCLEOTIDE SEQUENCE [LARGE SCALE GENOMIC DNA]</scope>
    <source>
        <strain evidence="5 6">MC-18</strain>
    </source>
</reference>
<sequence length="301" mass="31953">MNYTLLAATTAATCAIACAPYAAAVTTDADRYQPTFQTEPRYVPLVPGQLYTESTRFTPTGAPEGTTFWVAGGGETQGVPIVATIENDTTLVVRLQFFNCDQVEAGQLYAPSCTTVQRGENTRNLDIGVKYPDGTTEYISVPVSLVADQRLIYEPVYKPVEVAHGTSFTATPFNLRDRVELPTDAKFELIDPPAGWDLSIDPVTGTVSGTATDAARTPSTVEVRATFEDGTTRTAFLRISHDGPNPPEPTQPQTPPADSNGSSGSRALVITLGVLSTLAVVGALFAALAPNIPALAPYLPR</sequence>
<keyword evidence="6" id="KW-1185">Reference proteome</keyword>
<dbReference type="Proteomes" id="UP001205920">
    <property type="component" value="Unassembled WGS sequence"/>
</dbReference>
<keyword evidence="2" id="KW-1133">Transmembrane helix</keyword>
<feature type="transmembrane region" description="Helical" evidence="2">
    <location>
        <begin position="267"/>
        <end position="289"/>
    </location>
</feature>
<feature type="compositionally biased region" description="Pro residues" evidence="1">
    <location>
        <begin position="244"/>
        <end position="255"/>
    </location>
</feature>
<evidence type="ECO:0000259" key="4">
    <source>
        <dbReference type="Pfam" id="PF18957"/>
    </source>
</evidence>
<dbReference type="InterPro" id="IPR013783">
    <property type="entry name" value="Ig-like_fold"/>
</dbReference>
<dbReference type="RefSeq" id="WP_252931333.1">
    <property type="nucleotide sequence ID" value="NZ_JAEUWV010000005.1"/>
</dbReference>
<dbReference type="Pfam" id="PF18957">
    <property type="entry name" value="RibLong"/>
    <property type="match status" value="1"/>
</dbReference>
<feature type="signal peptide" evidence="3">
    <location>
        <begin position="1"/>
        <end position="24"/>
    </location>
</feature>
<dbReference type="AlphaFoldDB" id="A0AAW5HX81"/>
<feature type="region of interest" description="Disordered" evidence="1">
    <location>
        <begin position="237"/>
        <end position="263"/>
    </location>
</feature>
<feature type="domain" description="Long Rib" evidence="4">
    <location>
        <begin position="153"/>
        <end position="236"/>
    </location>
</feature>
<organism evidence="5 6">
    <name type="scientific">Corynebacterium lipophilum</name>
    <dbReference type="NCBI Taxonomy" id="2804918"/>
    <lineage>
        <taxon>Bacteria</taxon>
        <taxon>Bacillati</taxon>
        <taxon>Actinomycetota</taxon>
        <taxon>Actinomycetes</taxon>
        <taxon>Mycobacteriales</taxon>
        <taxon>Corynebacteriaceae</taxon>
        <taxon>Corynebacterium</taxon>
    </lineage>
</organism>
<dbReference type="NCBIfam" id="NF038186">
    <property type="entry name" value="YPDG_rpt"/>
    <property type="match status" value="1"/>
</dbReference>
<gene>
    <name evidence="5" type="ORF">JMN37_05720</name>
</gene>
<dbReference type="GO" id="GO:0005975">
    <property type="term" value="P:carbohydrate metabolic process"/>
    <property type="evidence" value="ECO:0007669"/>
    <property type="project" value="UniProtKB-ARBA"/>
</dbReference>
<dbReference type="EMBL" id="JAEUWV010000005">
    <property type="protein sequence ID" value="MCO6394475.1"/>
    <property type="molecule type" value="Genomic_DNA"/>
</dbReference>
<protein>
    <submittedName>
        <fullName evidence="5">YPDG domain-containing protein</fullName>
    </submittedName>
</protein>
<keyword evidence="3" id="KW-0732">Signal</keyword>
<keyword evidence="2" id="KW-0812">Transmembrane</keyword>
<name>A0AAW5HX81_9CORY</name>
<evidence type="ECO:0000256" key="3">
    <source>
        <dbReference type="SAM" id="SignalP"/>
    </source>
</evidence>
<evidence type="ECO:0000313" key="5">
    <source>
        <dbReference type="EMBL" id="MCO6394475.1"/>
    </source>
</evidence>
<evidence type="ECO:0000313" key="6">
    <source>
        <dbReference type="Proteomes" id="UP001205920"/>
    </source>
</evidence>
<proteinExistence type="predicted"/>
<evidence type="ECO:0000256" key="1">
    <source>
        <dbReference type="SAM" id="MobiDB-lite"/>
    </source>
</evidence>
<feature type="chain" id="PRO_5043913326" evidence="3">
    <location>
        <begin position="25"/>
        <end position="301"/>
    </location>
</feature>
<dbReference type="Gene3D" id="2.60.40.10">
    <property type="entry name" value="Immunoglobulins"/>
    <property type="match status" value="1"/>
</dbReference>
<comment type="caution">
    <text evidence="5">The sequence shown here is derived from an EMBL/GenBank/DDBJ whole genome shotgun (WGS) entry which is preliminary data.</text>
</comment>
<accession>A0AAW5HX81</accession>
<evidence type="ECO:0000256" key="2">
    <source>
        <dbReference type="SAM" id="Phobius"/>
    </source>
</evidence>
<keyword evidence="2" id="KW-0472">Membrane</keyword>
<dbReference type="InterPro" id="IPR044055">
    <property type="entry name" value="RibLong"/>
</dbReference>